<dbReference type="PROSITE" id="PS01305">
    <property type="entry name" value="MOAA_NIFB_PQQE"/>
    <property type="match status" value="1"/>
</dbReference>
<dbReference type="OrthoDB" id="9800746at2"/>
<comment type="pathway">
    <text evidence="3">Cofactor biosynthesis; Fe-Mo cofactor biosynthesis.</text>
</comment>
<evidence type="ECO:0000256" key="5">
    <source>
        <dbReference type="ARBA" id="ARBA00021702"/>
    </source>
</evidence>
<dbReference type="GO" id="GO:0032324">
    <property type="term" value="P:molybdopterin cofactor biosynthetic process"/>
    <property type="evidence" value="ECO:0007669"/>
    <property type="project" value="UniProtKB-ARBA"/>
</dbReference>
<dbReference type="SFLD" id="SFLDS00029">
    <property type="entry name" value="Radical_SAM"/>
    <property type="match status" value="1"/>
</dbReference>
<evidence type="ECO:0000256" key="2">
    <source>
        <dbReference type="ARBA" id="ARBA00003522"/>
    </source>
</evidence>
<dbReference type="PATRIC" id="fig|1408281.3.peg.707"/>
<evidence type="ECO:0000256" key="3">
    <source>
        <dbReference type="ARBA" id="ARBA00005155"/>
    </source>
</evidence>
<evidence type="ECO:0000256" key="6">
    <source>
        <dbReference type="ARBA" id="ARBA00022485"/>
    </source>
</evidence>
<keyword evidence="7" id="KW-0949">S-adenosyl-L-methionine</keyword>
<dbReference type="SUPFAM" id="SSF102114">
    <property type="entry name" value="Radical SAM enzymes"/>
    <property type="match status" value="1"/>
</dbReference>
<dbReference type="Proteomes" id="UP000035337">
    <property type="component" value="Chromosome"/>
</dbReference>
<dbReference type="InterPro" id="IPR006638">
    <property type="entry name" value="Elp3/MiaA/NifB-like_rSAM"/>
</dbReference>
<evidence type="ECO:0000256" key="13">
    <source>
        <dbReference type="ARBA" id="ARBA00030926"/>
    </source>
</evidence>
<dbReference type="PANTHER" id="PTHR43787:SF13">
    <property type="entry name" value="FEMO COFACTOR BIOSYNTHESIS PROTEIN NIFB"/>
    <property type="match status" value="1"/>
</dbReference>
<dbReference type="InterPro" id="IPR007197">
    <property type="entry name" value="rSAM"/>
</dbReference>
<evidence type="ECO:0000259" key="15">
    <source>
        <dbReference type="PROSITE" id="PS51918"/>
    </source>
</evidence>
<dbReference type="KEGG" id="epo:Epro_0691"/>
<proteinExistence type="inferred from homology"/>
<comment type="similarity">
    <text evidence="4">Belongs to the radical SAM superfamily. NifB family.</text>
</comment>
<dbReference type="AlphaFoldDB" id="A0A0G3WJL3"/>
<keyword evidence="17" id="KW-1185">Reference proteome</keyword>
<comment type="cofactor">
    <cofactor evidence="1">
        <name>[4Fe-4S] cluster</name>
        <dbReference type="ChEBI" id="CHEBI:49883"/>
    </cofactor>
</comment>
<dbReference type="InterPro" id="IPR013785">
    <property type="entry name" value="Aldolase_TIM"/>
</dbReference>
<evidence type="ECO:0000256" key="10">
    <source>
        <dbReference type="ARBA" id="ARBA00023014"/>
    </source>
</evidence>
<dbReference type="UniPathway" id="UPA00782"/>
<keyword evidence="10" id="KW-0411">Iron-sulfur</keyword>
<organism evidence="16 17">
    <name type="scientific">Endomicrobium proavitum</name>
    <dbReference type="NCBI Taxonomy" id="1408281"/>
    <lineage>
        <taxon>Bacteria</taxon>
        <taxon>Pseudomonadati</taxon>
        <taxon>Elusimicrobiota</taxon>
        <taxon>Endomicrobiia</taxon>
        <taxon>Endomicrobiales</taxon>
        <taxon>Endomicrobiaceae</taxon>
        <taxon>Endomicrobium</taxon>
    </lineage>
</organism>
<dbReference type="EMBL" id="CP009498">
    <property type="protein sequence ID" value="AKL98070.1"/>
    <property type="molecule type" value="Genomic_DNA"/>
</dbReference>
<dbReference type="PANTHER" id="PTHR43787">
    <property type="entry name" value="FEMO COFACTOR BIOSYNTHESIS PROTEIN NIFB-RELATED"/>
    <property type="match status" value="1"/>
</dbReference>
<dbReference type="Gene3D" id="3.20.20.70">
    <property type="entry name" value="Aldolase class I"/>
    <property type="match status" value="1"/>
</dbReference>
<keyword evidence="9" id="KW-0408">Iron</keyword>
<evidence type="ECO:0000256" key="12">
    <source>
        <dbReference type="ARBA" id="ARBA00023239"/>
    </source>
</evidence>
<dbReference type="RefSeq" id="WP_052570618.1">
    <property type="nucleotide sequence ID" value="NZ_CP009498.1"/>
</dbReference>
<keyword evidence="8" id="KW-0479">Metal-binding</keyword>
<keyword evidence="12" id="KW-0456">Lyase</keyword>
<evidence type="ECO:0000256" key="14">
    <source>
        <dbReference type="ARBA" id="ARBA00032102"/>
    </source>
</evidence>
<reference evidence="16 17" key="1">
    <citation type="submission" date="2014-09" db="EMBL/GenBank/DDBJ databases">
        <title>Complete genome sequence of Endomicrobium proavitum.</title>
        <authorList>
            <person name="Zheng H."/>
        </authorList>
    </citation>
    <scope>NUCLEOTIDE SEQUENCE [LARGE SCALE GENOMIC DNA]</scope>
    <source>
        <strain evidence="16 17">Rsa215</strain>
    </source>
</reference>
<evidence type="ECO:0000256" key="11">
    <source>
        <dbReference type="ARBA" id="ARBA00023231"/>
    </source>
</evidence>
<evidence type="ECO:0000256" key="8">
    <source>
        <dbReference type="ARBA" id="ARBA00022723"/>
    </source>
</evidence>
<dbReference type="SMART" id="SM00729">
    <property type="entry name" value="Elp3"/>
    <property type="match status" value="1"/>
</dbReference>
<dbReference type="Pfam" id="PF04055">
    <property type="entry name" value="Radical_SAM"/>
    <property type="match status" value="1"/>
</dbReference>
<name>A0A0G3WJL3_9BACT</name>
<gene>
    <name evidence="16" type="ORF">Epro_0691</name>
</gene>
<evidence type="ECO:0000256" key="7">
    <source>
        <dbReference type="ARBA" id="ARBA00022691"/>
    </source>
</evidence>
<keyword evidence="6" id="KW-0004">4Fe-4S</keyword>
<evidence type="ECO:0000256" key="9">
    <source>
        <dbReference type="ARBA" id="ARBA00023004"/>
    </source>
</evidence>
<dbReference type="InterPro" id="IPR058240">
    <property type="entry name" value="rSAM_sf"/>
</dbReference>
<evidence type="ECO:0000256" key="1">
    <source>
        <dbReference type="ARBA" id="ARBA00001966"/>
    </source>
</evidence>
<keyword evidence="11" id="KW-0535">Nitrogen fixation</keyword>
<accession>A0A0G3WJL3</accession>
<dbReference type="GO" id="GO:0051539">
    <property type="term" value="F:4 iron, 4 sulfur cluster binding"/>
    <property type="evidence" value="ECO:0007669"/>
    <property type="project" value="UniProtKB-KW"/>
</dbReference>
<dbReference type="GO" id="GO:0046872">
    <property type="term" value="F:metal ion binding"/>
    <property type="evidence" value="ECO:0007669"/>
    <property type="project" value="UniProtKB-KW"/>
</dbReference>
<evidence type="ECO:0000256" key="4">
    <source>
        <dbReference type="ARBA" id="ARBA00006804"/>
    </source>
</evidence>
<dbReference type="SFLD" id="SFLDG01067">
    <property type="entry name" value="SPASM/twitch_domain_containing"/>
    <property type="match status" value="1"/>
</dbReference>
<dbReference type="InterPro" id="IPR000385">
    <property type="entry name" value="MoaA_NifB_PqqE_Fe-S-bd_CS"/>
</dbReference>
<evidence type="ECO:0000313" key="16">
    <source>
        <dbReference type="EMBL" id="AKL98070.1"/>
    </source>
</evidence>
<dbReference type="STRING" id="1408281.Epro_0691"/>
<feature type="domain" description="Radical SAM core" evidence="15">
    <location>
        <begin position="26"/>
        <end position="269"/>
    </location>
</feature>
<dbReference type="PROSITE" id="PS51918">
    <property type="entry name" value="RADICAL_SAM"/>
    <property type="match status" value="1"/>
</dbReference>
<dbReference type="GO" id="GO:0016829">
    <property type="term" value="F:lyase activity"/>
    <property type="evidence" value="ECO:0007669"/>
    <property type="project" value="UniProtKB-KW"/>
</dbReference>
<dbReference type="CDD" id="cd01335">
    <property type="entry name" value="Radical_SAM"/>
    <property type="match status" value="1"/>
</dbReference>
<evidence type="ECO:0000313" key="17">
    <source>
        <dbReference type="Proteomes" id="UP000035337"/>
    </source>
</evidence>
<protein>
    <recommendedName>
        <fullName evidence="5">FeMo cofactor biosynthesis protein NifB</fullName>
    </recommendedName>
    <alternativeName>
        <fullName evidence="14">Nitrogenase cofactor maturase NifB</fullName>
    </alternativeName>
    <alternativeName>
        <fullName evidence="13">Radical SAM assemblase NifB</fullName>
    </alternativeName>
</protein>
<sequence>MSLGKEIKSKDIKVSRLHPCFGGKAHNKYGRIHLPVSPACNIQCRFCSRTLNKTEERPGVTGQVLKPEETPAIVNKALELCPEITVVGIAGPGDTLATDNALKAFELVHSEHPELIKCLSTNGLLLPQKAKQLADVGVRSVTVTVNAVDPVILDKIVSHIIYNGVRLTGLIAAEILIGSQLEGIEKVAALGVTLKVNTVLIPGVNDKHISEISKAVKAAGANIYNIIPLIPQGEFINFKAPTCDDLAQARKSASDFLEVFYHCKHCRADACGIPGKEDLSSKLYDRQPDTFSHG</sequence>
<comment type="function">
    <text evidence="2">Involved in the biosynthesis of the iron-molybdenum cofactor (FeMo-co or M-cluster) found in the dinitrogenase enzyme of the nitrogenase complex in nitrogen-fixing microorganisms. NifB catalyzes the crucial step of radical SAM-dependent carbide insertion that occurs concomitant with the insertion of a 9th sulfur and the rearrangement/coupling of two [4Fe-4S] clusters into a [8Fe-9S-C] cluster, the precursor to the M-cluster.</text>
</comment>